<dbReference type="InterPro" id="IPR052380">
    <property type="entry name" value="Viral_DNA_packaging_terminase"/>
</dbReference>
<dbReference type="Pfam" id="PF04466">
    <property type="entry name" value="Terminase_3"/>
    <property type="match status" value="1"/>
</dbReference>
<dbReference type="Gene3D" id="3.30.420.280">
    <property type="match status" value="1"/>
</dbReference>
<evidence type="ECO:0000313" key="3">
    <source>
        <dbReference type="Proteomes" id="UP000823660"/>
    </source>
</evidence>
<reference evidence="2" key="2">
    <citation type="journal article" date="2021" name="PeerJ">
        <title>Extensive microbial diversity within the chicken gut microbiome revealed by metagenomics and culture.</title>
        <authorList>
            <person name="Gilroy R."/>
            <person name="Ravi A."/>
            <person name="Getino M."/>
            <person name="Pursley I."/>
            <person name="Horton D.L."/>
            <person name="Alikhan N.F."/>
            <person name="Baker D."/>
            <person name="Gharbi K."/>
            <person name="Hall N."/>
            <person name="Watson M."/>
            <person name="Adriaenssens E.M."/>
            <person name="Foster-Nyarko E."/>
            <person name="Jarju S."/>
            <person name="Secka A."/>
            <person name="Antonio M."/>
            <person name="Oren A."/>
            <person name="Chaudhuri R.R."/>
            <person name="La Ragione R."/>
            <person name="Hildebrand F."/>
            <person name="Pallen M.J."/>
        </authorList>
    </citation>
    <scope>NUCLEOTIDE SEQUENCE</scope>
    <source>
        <strain evidence="2">B1-15692</strain>
    </source>
</reference>
<dbReference type="Proteomes" id="UP000823660">
    <property type="component" value="Unassembled WGS sequence"/>
</dbReference>
<feature type="domain" description="Phage terminase large subunit N-terminal" evidence="1">
    <location>
        <begin position="20"/>
        <end position="225"/>
    </location>
</feature>
<evidence type="ECO:0000259" key="1">
    <source>
        <dbReference type="Pfam" id="PF04466"/>
    </source>
</evidence>
<sequence length="416" mass="47419">MDRISFSSKYKPLFMPPDTRYTIVSGGRGSGKSFAVNTSLCDRTYDDGYNTLFTRYTMTSAEISIIPEFKDKLDLLRITDAFKIRSTDIVNRVTGARIIFRGLMTSSGNQTSKLKSIHNVKRWILDEAQELDSEDIFNSIDFSVRQKGAKNNITLVLNPEDIHHWIYRKFFSGVDAGFNGVIDDVRYISTTYLDNLSNLDSTFIAQAEKMKRLDYAKYCNVFLGHWSKQTEGIIYKNWEKINDSEYPSGLPVWYGVDWGYANDPTAVIRLCYDPMSKTIFARQICYDKGLLIGDIGRIIRRDMIACGASPDTYIYCDPARPEHIAELRINHDLMAVPAVNKNKTGRIEFLKYFNVKYVGDDIGREVDVYSWKPDPNDKSHFLNEPVDGNDHAMDAINYGAVTHLRVLGVANLIGEE</sequence>
<dbReference type="InterPro" id="IPR027417">
    <property type="entry name" value="P-loop_NTPase"/>
</dbReference>
<dbReference type="InterPro" id="IPR006437">
    <property type="entry name" value="Phage_terminase_lsu"/>
</dbReference>
<proteinExistence type="predicted"/>
<dbReference type="PANTHER" id="PTHR39184">
    <property type="match status" value="1"/>
</dbReference>
<dbReference type="NCBIfam" id="TIGR01547">
    <property type="entry name" value="phage_term_2"/>
    <property type="match status" value="1"/>
</dbReference>
<organism evidence="2 3">
    <name type="scientific">Candidatus Cryptobacteroides faecipullorum</name>
    <dbReference type="NCBI Taxonomy" id="2840764"/>
    <lineage>
        <taxon>Bacteria</taxon>
        <taxon>Pseudomonadati</taxon>
        <taxon>Bacteroidota</taxon>
        <taxon>Bacteroidia</taxon>
        <taxon>Bacteroidales</taxon>
        <taxon>Candidatus Cryptobacteroides</taxon>
    </lineage>
</organism>
<comment type="caution">
    <text evidence="2">The sequence shown here is derived from an EMBL/GenBank/DDBJ whole genome shotgun (WGS) entry which is preliminary data.</text>
</comment>
<evidence type="ECO:0000313" key="2">
    <source>
        <dbReference type="EMBL" id="MBO8467172.1"/>
    </source>
</evidence>
<dbReference type="EMBL" id="JADIMH010000031">
    <property type="protein sequence ID" value="MBO8467172.1"/>
    <property type="molecule type" value="Genomic_DNA"/>
</dbReference>
<gene>
    <name evidence="2" type="ORF">IAB99_05345</name>
</gene>
<dbReference type="PANTHER" id="PTHR39184:SF1">
    <property type="entry name" value="PBSX PHAGE TERMINASE LARGE SUBUNIT"/>
    <property type="match status" value="1"/>
</dbReference>
<dbReference type="AlphaFoldDB" id="A0A9D9I7G3"/>
<dbReference type="Gene3D" id="3.40.50.300">
    <property type="entry name" value="P-loop containing nucleotide triphosphate hydrolases"/>
    <property type="match status" value="1"/>
</dbReference>
<protein>
    <submittedName>
        <fullName evidence="2">PBSX family phage terminase large subunit</fullName>
    </submittedName>
</protein>
<dbReference type="InterPro" id="IPR035412">
    <property type="entry name" value="Terminase_L_N"/>
</dbReference>
<name>A0A9D9I7G3_9BACT</name>
<accession>A0A9D9I7G3</accession>
<reference evidence="2" key="1">
    <citation type="submission" date="2020-10" db="EMBL/GenBank/DDBJ databases">
        <authorList>
            <person name="Gilroy R."/>
        </authorList>
    </citation>
    <scope>NUCLEOTIDE SEQUENCE</scope>
    <source>
        <strain evidence="2">B1-15692</strain>
    </source>
</reference>